<keyword evidence="5" id="KW-1185">Reference proteome</keyword>
<feature type="region of interest" description="Disordered" evidence="1">
    <location>
        <begin position="274"/>
        <end position="303"/>
    </location>
</feature>
<evidence type="ECO:0000259" key="2">
    <source>
        <dbReference type="Pfam" id="PF04676"/>
    </source>
</evidence>
<comment type="caution">
    <text evidence="4">The sequence shown here is derived from an EMBL/GenBank/DDBJ whole genome shotgun (WGS) entry which is preliminary data.</text>
</comment>
<dbReference type="GO" id="GO:0061632">
    <property type="term" value="F:RNA lariat debranching enzyme activator activity"/>
    <property type="evidence" value="ECO:0007669"/>
    <property type="project" value="TreeGrafter"/>
</dbReference>
<organism evidence="4 5">
    <name type="scientific">Recurvomyces mirabilis</name>
    <dbReference type="NCBI Taxonomy" id="574656"/>
    <lineage>
        <taxon>Eukaryota</taxon>
        <taxon>Fungi</taxon>
        <taxon>Dikarya</taxon>
        <taxon>Ascomycota</taxon>
        <taxon>Pezizomycotina</taxon>
        <taxon>Dothideomycetes</taxon>
        <taxon>Dothideomycetidae</taxon>
        <taxon>Mycosphaerellales</taxon>
        <taxon>Teratosphaeriaceae</taxon>
        <taxon>Recurvomyces</taxon>
    </lineage>
</organism>
<accession>A0AAE0WMQ4</accession>
<evidence type="ECO:0000313" key="4">
    <source>
        <dbReference type="EMBL" id="KAK3674551.1"/>
    </source>
</evidence>
<dbReference type="EMBL" id="JAUTXT010000019">
    <property type="protein sequence ID" value="KAK3674551.1"/>
    <property type="molecule type" value="Genomic_DNA"/>
</dbReference>
<reference evidence="4" key="1">
    <citation type="submission" date="2023-07" db="EMBL/GenBank/DDBJ databases">
        <title>Black Yeasts Isolated from many extreme environments.</title>
        <authorList>
            <person name="Coleine C."/>
            <person name="Stajich J.E."/>
            <person name="Selbmann L."/>
        </authorList>
    </citation>
    <scope>NUCLEOTIDE SEQUENCE</scope>
    <source>
        <strain evidence="4">CCFEE 5485</strain>
    </source>
</reference>
<sequence>MASKIAVIGAVNGRFTEVFEKLAAHQAKQKFAFAIVAGHLCANPESATEQEACEIDKLLEGKINVPLPTYFSLGRQALPAKAVKALEENAGQLCDNLSVLGRTVSIKTSEGFRVVAVGGAHAETNEAGEYAASYTDDDAETLSKTAVDVDILVTSEWPAHIRDGSRVNGEGPSTAASESISGLCTAAKPKYHFSASSTFYEREPFFHDGPSPMSVTRFISLAPFGNAGKQKWIYAFSLESSAQPPERLPDGCTASPFTGTRKRKLESQQADYNSFRYSNGNGNGGSHLRENYSHKRRRQPPPTPDKCYFCLSNPACETHMIGSIGENVYLTTAKGPLTTKQTYSEIDFPGHMLLIPLEHAPTMGAIADKETRQAAVTEMQRYRSSLQNMLAEKSKGEDGRAKLGAVCWEISRNTGIHLHWQFLPVPVDMIQRGLVEAAFDVEAENNDYPKFVKKISEMEEIEEGNFFKVMIWSESLRKDMVMSLDGDFRFDLQFGRKAMAKLLGLEGRTDWKSCSQSKVEESAEANLFKEAFKAHDFNLE</sequence>
<dbReference type="PANTHER" id="PTHR12072:SF4">
    <property type="entry name" value="CWF19-LIKE PROTEIN 1"/>
    <property type="match status" value="1"/>
</dbReference>
<feature type="domain" description="Cwf19-like protein C-terminal" evidence="2">
    <location>
        <begin position="467"/>
        <end position="537"/>
    </location>
</feature>
<dbReference type="Pfam" id="PF04677">
    <property type="entry name" value="CwfJ_C_1"/>
    <property type="match status" value="1"/>
</dbReference>
<dbReference type="InterPro" id="IPR006767">
    <property type="entry name" value="Cwf19-like_C_dom-2"/>
</dbReference>
<dbReference type="Proteomes" id="UP001274830">
    <property type="component" value="Unassembled WGS sequence"/>
</dbReference>
<dbReference type="AlphaFoldDB" id="A0AAE0WMQ4"/>
<dbReference type="GO" id="GO:0071014">
    <property type="term" value="C:post-mRNA release spliceosomal complex"/>
    <property type="evidence" value="ECO:0007669"/>
    <property type="project" value="TreeGrafter"/>
</dbReference>
<evidence type="ECO:0000256" key="1">
    <source>
        <dbReference type="SAM" id="MobiDB-lite"/>
    </source>
</evidence>
<dbReference type="InterPro" id="IPR036265">
    <property type="entry name" value="HIT-like_sf"/>
</dbReference>
<dbReference type="SUPFAM" id="SSF54197">
    <property type="entry name" value="HIT-like"/>
    <property type="match status" value="1"/>
</dbReference>
<feature type="domain" description="Cwf19-like C-terminal" evidence="3">
    <location>
        <begin position="302"/>
        <end position="430"/>
    </location>
</feature>
<gene>
    <name evidence="4" type="ORF">LTR78_005637</name>
</gene>
<evidence type="ECO:0000313" key="5">
    <source>
        <dbReference type="Proteomes" id="UP001274830"/>
    </source>
</evidence>
<dbReference type="GO" id="GO:0000398">
    <property type="term" value="P:mRNA splicing, via spliceosome"/>
    <property type="evidence" value="ECO:0007669"/>
    <property type="project" value="TreeGrafter"/>
</dbReference>
<dbReference type="PANTHER" id="PTHR12072">
    <property type="entry name" value="CWF19, CELL CYCLE CONTROL PROTEIN"/>
    <property type="match status" value="1"/>
</dbReference>
<dbReference type="InterPro" id="IPR006768">
    <property type="entry name" value="Cwf19-like_C_dom-1"/>
</dbReference>
<evidence type="ECO:0000259" key="3">
    <source>
        <dbReference type="Pfam" id="PF04677"/>
    </source>
</evidence>
<name>A0AAE0WMQ4_9PEZI</name>
<dbReference type="InterPro" id="IPR040194">
    <property type="entry name" value="Cwf19-like"/>
</dbReference>
<proteinExistence type="predicted"/>
<protein>
    <submittedName>
        <fullName evidence="4">Uncharacterized protein</fullName>
    </submittedName>
</protein>
<dbReference type="CDD" id="cd07380">
    <property type="entry name" value="MPP_CWF19_N"/>
    <property type="match status" value="1"/>
</dbReference>
<dbReference type="Pfam" id="PF04676">
    <property type="entry name" value="CwfJ_C_2"/>
    <property type="match status" value="1"/>
</dbReference>